<name>A0ABW5WAB4_9PSEU</name>
<evidence type="ECO:0000259" key="1">
    <source>
        <dbReference type="PROSITE" id="PS51819"/>
    </source>
</evidence>
<dbReference type="InterPro" id="IPR037523">
    <property type="entry name" value="VOC_core"/>
</dbReference>
<accession>A0ABW5WAB4</accession>
<dbReference type="Gene3D" id="3.30.720.120">
    <property type="match status" value="1"/>
</dbReference>
<dbReference type="SUPFAM" id="SSF54593">
    <property type="entry name" value="Glyoxalase/Bleomycin resistance protein/Dihydroxybiphenyl dioxygenase"/>
    <property type="match status" value="1"/>
</dbReference>
<comment type="caution">
    <text evidence="2">The sequence shown here is derived from an EMBL/GenBank/DDBJ whole genome shotgun (WGS) entry which is preliminary data.</text>
</comment>
<keyword evidence="3" id="KW-1185">Reference proteome</keyword>
<sequence>MNNPGIWPCLLYDDAAAARRFLTEVLGFTEALVVPEDGTTIAHAEFRWPEGGGVMLGSRAQAHAGVAPPAPNQWVYVVTADPDAVYKRALDAGATIAEKPYDTDYGSHNVAITDPEGTVWNFGTYGGA</sequence>
<dbReference type="PANTHER" id="PTHR34109:SF1">
    <property type="entry name" value="VOC DOMAIN-CONTAINING PROTEIN"/>
    <property type="match status" value="1"/>
</dbReference>
<dbReference type="Proteomes" id="UP001597478">
    <property type="component" value="Unassembled WGS sequence"/>
</dbReference>
<reference evidence="3" key="1">
    <citation type="journal article" date="2019" name="Int. J. Syst. Evol. Microbiol.">
        <title>The Global Catalogue of Microorganisms (GCM) 10K type strain sequencing project: providing services to taxonomists for standard genome sequencing and annotation.</title>
        <authorList>
            <consortium name="The Broad Institute Genomics Platform"/>
            <consortium name="The Broad Institute Genome Sequencing Center for Infectious Disease"/>
            <person name="Wu L."/>
            <person name="Ma J."/>
        </authorList>
    </citation>
    <scope>NUCLEOTIDE SEQUENCE [LARGE SCALE GENOMIC DNA]</scope>
    <source>
        <strain evidence="3">IBRC-M 10906</strain>
    </source>
</reference>
<dbReference type="InterPro" id="IPR029068">
    <property type="entry name" value="Glyas_Bleomycin-R_OHBP_Dase"/>
</dbReference>
<dbReference type="Pfam" id="PF00903">
    <property type="entry name" value="Glyoxalase"/>
    <property type="match status" value="1"/>
</dbReference>
<feature type="domain" description="VOC" evidence="1">
    <location>
        <begin position="3"/>
        <end position="125"/>
    </location>
</feature>
<dbReference type="PANTHER" id="PTHR34109">
    <property type="entry name" value="BNAUNNG04460D PROTEIN-RELATED"/>
    <property type="match status" value="1"/>
</dbReference>
<dbReference type="Gene3D" id="3.30.720.110">
    <property type="match status" value="1"/>
</dbReference>
<evidence type="ECO:0000313" key="3">
    <source>
        <dbReference type="Proteomes" id="UP001597478"/>
    </source>
</evidence>
<organism evidence="2 3">
    <name type="scientific">Prauserella oleivorans</name>
    <dbReference type="NCBI Taxonomy" id="1478153"/>
    <lineage>
        <taxon>Bacteria</taxon>
        <taxon>Bacillati</taxon>
        <taxon>Actinomycetota</taxon>
        <taxon>Actinomycetes</taxon>
        <taxon>Pseudonocardiales</taxon>
        <taxon>Pseudonocardiaceae</taxon>
        <taxon>Prauserella</taxon>
    </lineage>
</organism>
<protein>
    <submittedName>
        <fullName evidence="2">VOC family protein</fullName>
    </submittedName>
</protein>
<gene>
    <name evidence="2" type="ORF">ACFS2C_11570</name>
</gene>
<dbReference type="RefSeq" id="WP_377384929.1">
    <property type="nucleotide sequence ID" value="NZ_JBHSAN010000004.1"/>
</dbReference>
<dbReference type="EMBL" id="JBHUOF010000013">
    <property type="protein sequence ID" value="MFD2800032.1"/>
    <property type="molecule type" value="Genomic_DNA"/>
</dbReference>
<dbReference type="PROSITE" id="PS51819">
    <property type="entry name" value="VOC"/>
    <property type="match status" value="1"/>
</dbReference>
<proteinExistence type="predicted"/>
<evidence type="ECO:0000313" key="2">
    <source>
        <dbReference type="EMBL" id="MFD2800032.1"/>
    </source>
</evidence>
<dbReference type="InterPro" id="IPR004360">
    <property type="entry name" value="Glyas_Fos-R_dOase_dom"/>
</dbReference>